<evidence type="ECO:0000313" key="3">
    <source>
        <dbReference type="Proteomes" id="UP000664521"/>
    </source>
</evidence>
<feature type="region of interest" description="Disordered" evidence="1">
    <location>
        <begin position="281"/>
        <end position="373"/>
    </location>
</feature>
<dbReference type="EMBL" id="CAJPDS010000021">
    <property type="protein sequence ID" value="CAF9918150.1"/>
    <property type="molecule type" value="Genomic_DNA"/>
</dbReference>
<sequence>MPRGSPQYLNNLPNNLRVEPYPLYMGPKGARSKPSNADKENADVIAKPKPRTKKTSVKGSSKVDSENLEPEARAPKPKKVPEAQQHYSDWREIELEEVYDEVCCFDNASTVRRKLKKLLSDKDLIPCGDGKKRWTQASMSAEMQALEYRHGTVEYKRNMRGPTVAGLSGFLKKTGNMGGGDSAAYYWGYVLCEKLRIWEGEKKTKAREEAEVKLDPFNNAPPPLPPPGRPLALAPVLTPTATPIPSIHYRREATSSTPLKPEYTENGAIAAGTAGTSNAQLDAECSNGGTHSCPNSSNKRGEKKVPMNEGKHIEARKKKKSKQDEAEEKEDETIVKVGSYGGGWRKRAKRQGGVDPLDPDIETDAGDSGGDFL</sequence>
<gene>
    <name evidence="2" type="ORF">HETSPECPRED_003683</name>
</gene>
<feature type="compositionally biased region" description="Basic and acidic residues" evidence="1">
    <location>
        <begin position="61"/>
        <end position="74"/>
    </location>
</feature>
<dbReference type="OrthoDB" id="2592504at2759"/>
<evidence type="ECO:0000313" key="2">
    <source>
        <dbReference type="EMBL" id="CAF9918150.1"/>
    </source>
</evidence>
<comment type="caution">
    <text evidence="2">The sequence shown here is derived from an EMBL/GenBank/DDBJ whole genome shotgun (WGS) entry which is preliminary data.</text>
</comment>
<organism evidence="2 3">
    <name type="scientific">Heterodermia speciosa</name>
    <dbReference type="NCBI Taxonomy" id="116794"/>
    <lineage>
        <taxon>Eukaryota</taxon>
        <taxon>Fungi</taxon>
        <taxon>Dikarya</taxon>
        <taxon>Ascomycota</taxon>
        <taxon>Pezizomycotina</taxon>
        <taxon>Lecanoromycetes</taxon>
        <taxon>OSLEUM clade</taxon>
        <taxon>Lecanoromycetidae</taxon>
        <taxon>Caliciales</taxon>
        <taxon>Physciaceae</taxon>
        <taxon>Heterodermia</taxon>
    </lineage>
</organism>
<reference evidence="2" key="1">
    <citation type="submission" date="2021-03" db="EMBL/GenBank/DDBJ databases">
        <authorList>
            <person name="Tagirdzhanova G."/>
        </authorList>
    </citation>
    <scope>NUCLEOTIDE SEQUENCE</scope>
</reference>
<proteinExistence type="predicted"/>
<dbReference type="Proteomes" id="UP000664521">
    <property type="component" value="Unassembled WGS sequence"/>
</dbReference>
<feature type="region of interest" description="Disordered" evidence="1">
    <location>
        <begin position="1"/>
        <end position="84"/>
    </location>
</feature>
<feature type="compositionally biased region" description="Basic and acidic residues" evidence="1">
    <location>
        <begin position="299"/>
        <end position="313"/>
    </location>
</feature>
<dbReference type="AlphaFoldDB" id="A0A8H3F6Q9"/>
<name>A0A8H3F6Q9_9LECA</name>
<accession>A0A8H3F6Q9</accession>
<keyword evidence="3" id="KW-1185">Reference proteome</keyword>
<feature type="compositionally biased region" description="Polar residues" evidence="1">
    <location>
        <begin position="287"/>
        <end position="298"/>
    </location>
</feature>
<protein>
    <submittedName>
        <fullName evidence="2">Uncharacterized protein</fullName>
    </submittedName>
</protein>
<evidence type="ECO:0000256" key="1">
    <source>
        <dbReference type="SAM" id="MobiDB-lite"/>
    </source>
</evidence>